<dbReference type="GO" id="GO:0000785">
    <property type="term" value="C:chromatin"/>
    <property type="evidence" value="ECO:0000318"/>
    <property type="project" value="GO_Central"/>
</dbReference>
<feature type="region of interest" description="Disordered" evidence="1">
    <location>
        <begin position="308"/>
        <end position="374"/>
    </location>
</feature>
<dbReference type="GO" id="GO:0140938">
    <property type="term" value="F:histone H3 methyltransferase activity"/>
    <property type="evidence" value="ECO:0000318"/>
    <property type="project" value="GO_Central"/>
</dbReference>
<dbReference type="InterPro" id="IPR046341">
    <property type="entry name" value="SET_dom_sf"/>
</dbReference>
<feature type="compositionally biased region" description="Basic residues" evidence="1">
    <location>
        <begin position="318"/>
        <end position="329"/>
    </location>
</feature>
<dbReference type="EnsemblMetazoa" id="PPA08763.1">
    <property type="protein sequence ID" value="PPA08763.1"/>
    <property type="gene ID" value="WBGene00098317"/>
</dbReference>
<feature type="compositionally biased region" description="Polar residues" evidence="1">
    <location>
        <begin position="485"/>
        <end position="500"/>
    </location>
</feature>
<accession>A0A8R1U6P9</accession>
<dbReference type="AlphaFoldDB" id="A0A2A6C7K1"/>
<reference evidence="3" key="1">
    <citation type="journal article" date="2008" name="Nat. Genet.">
        <title>The Pristionchus pacificus genome provides a unique perspective on nematode lifestyle and parasitism.</title>
        <authorList>
            <person name="Dieterich C."/>
            <person name="Clifton S.W."/>
            <person name="Schuster L.N."/>
            <person name="Chinwalla A."/>
            <person name="Delehaunty K."/>
            <person name="Dinkelacker I."/>
            <person name="Fulton L."/>
            <person name="Fulton R."/>
            <person name="Godfrey J."/>
            <person name="Minx P."/>
            <person name="Mitreva M."/>
            <person name="Roeseler W."/>
            <person name="Tian H."/>
            <person name="Witte H."/>
            <person name="Yang S.P."/>
            <person name="Wilson R.K."/>
            <person name="Sommer R.J."/>
        </authorList>
    </citation>
    <scope>NUCLEOTIDE SEQUENCE [LARGE SCALE GENOMIC DNA]</scope>
    <source>
        <strain evidence="3">PS312</strain>
    </source>
</reference>
<name>A0A2A6C7K1_PRIPA</name>
<dbReference type="PANTHER" id="PTHR47250:SF3">
    <property type="entry name" value="HISTONE-LYSINE N-METHYLTRANSFERASE SET-6"/>
    <property type="match status" value="1"/>
</dbReference>
<reference evidence="2" key="2">
    <citation type="submission" date="2022-06" db="UniProtKB">
        <authorList>
            <consortium name="EnsemblMetazoa"/>
        </authorList>
    </citation>
    <scope>IDENTIFICATION</scope>
    <source>
        <strain evidence="2">PS312</strain>
    </source>
</reference>
<dbReference type="SUPFAM" id="SSF82199">
    <property type="entry name" value="SET domain"/>
    <property type="match status" value="1"/>
</dbReference>
<organism evidence="2 3">
    <name type="scientific">Pristionchus pacificus</name>
    <name type="common">Parasitic nematode worm</name>
    <dbReference type="NCBI Taxonomy" id="54126"/>
    <lineage>
        <taxon>Eukaryota</taxon>
        <taxon>Metazoa</taxon>
        <taxon>Ecdysozoa</taxon>
        <taxon>Nematoda</taxon>
        <taxon>Chromadorea</taxon>
        <taxon>Rhabditida</taxon>
        <taxon>Rhabditina</taxon>
        <taxon>Diplogasteromorpha</taxon>
        <taxon>Diplogasteroidea</taxon>
        <taxon>Neodiplogasteridae</taxon>
        <taxon>Pristionchus</taxon>
    </lineage>
</organism>
<dbReference type="InterPro" id="IPR001214">
    <property type="entry name" value="SET_dom"/>
</dbReference>
<dbReference type="Pfam" id="PF00856">
    <property type="entry name" value="SET"/>
    <property type="match status" value="1"/>
</dbReference>
<feature type="region of interest" description="Disordered" evidence="1">
    <location>
        <begin position="485"/>
        <end position="514"/>
    </location>
</feature>
<keyword evidence="3" id="KW-1185">Reference proteome</keyword>
<dbReference type="OrthoDB" id="5792673at2759"/>
<sequence>MLSKLNVLVSVLIVWEREEGKRPLLPSSLHSVRQRSATRGIENNLTIIKVDDIPDHDLPLAVQFKNTKVFDDDTIGLREAEKQLTSIFLVHGGPVVQAIPLAQSSFGTGNIDATFFHPGSLRRFIVNNAWSSLSSPKGRIGLQGIISLKYPRKVGRISSQLSTDISARPEELALWIGGCPEWNDDVEELKDLIKECLNFDFVLDFLDDPSRKEILVVSPVAVNNINFKMNLYNMVREALKHFEKNPIKWKRRKRLLLVKSASDLFVRKWKERLGNRQPLRTVETDLIKWTEDLLEKRAGELGILPAMRDVSTAPVRSPPKKRPQQRRGRSNMSDGSSEPTPSPKKAGFSKSSNRNPALPPQRITEANHPCPSMSSCLRQPCSKQLLFLAWFNNKFWSLQSPPSTSTSIRVNREGWRGIGVKREFDEDNTYALLDDPYDQPGPSNAAMPCEMDSCPDDIAILDDEDSQSDSIEWLDDAGNIIGQQATSFSGSSRSNESPFTGESRKVGRKKGKKKVVQRCYMDPEDAAERKLQYQQDETVKKLLRKLEMARRERGEDSVVVTMTFTKNDDASLKRRVNRMYKSLHKRGDLVEEEDAKKLNNGKAIKKKKWGLKYEGKTIPGNHTKYIIEGFPFITPRKADGSLSYDLVTVMDDSQGPLECYATRQPTVHNGNVNAVADVAQRAKNPDPSYTFISTNEKEESPQAEFLRKNAKRCTIKCQCEGVCRIETCACMQQSVYHEGKVQELLITDTKWMVYECCADCHCQKRKEQCPSIVKYRKLKFHLVHFINMGWALRVMEPVARGEPIVIFTGIYETEITEENKDWAFTCADCAEDWIREFCGIDDDEAYMLLTPQHKGNSAGRICHSKASNCEFMKLYRGGVSTFEPECLIYASEHLEAGELLWLDYGDAFWSEGDAAQEECLCTQELCHDERMNGWLRTLSKTQLFHVLKSREGRKRRRIQKSLQEANDDEEEGGMI</sequence>
<dbReference type="Gene3D" id="2.170.270.10">
    <property type="entry name" value="SET domain"/>
    <property type="match status" value="1"/>
</dbReference>
<dbReference type="PANTHER" id="PTHR47250">
    <property type="entry name" value="HISTONE-LYSINE N-METHYLTRANSFERASE SET-6"/>
    <property type="match status" value="1"/>
</dbReference>
<proteinExistence type="predicted"/>
<protein>
    <submittedName>
        <fullName evidence="2">Uncharacterized protein</fullName>
    </submittedName>
</protein>
<dbReference type="Proteomes" id="UP000005239">
    <property type="component" value="Unassembled WGS sequence"/>
</dbReference>
<evidence type="ECO:0000313" key="3">
    <source>
        <dbReference type="Proteomes" id="UP000005239"/>
    </source>
</evidence>
<dbReference type="InterPro" id="IPR053105">
    <property type="entry name" value="Class_V-like_SAM-MTase"/>
</dbReference>
<gene>
    <name evidence="2" type="primary">WBGene00098317</name>
</gene>
<evidence type="ECO:0000313" key="2">
    <source>
        <dbReference type="EnsemblMetazoa" id="PPA08763.1"/>
    </source>
</evidence>
<accession>A0A2A6C7K1</accession>
<evidence type="ECO:0000256" key="1">
    <source>
        <dbReference type="SAM" id="MobiDB-lite"/>
    </source>
</evidence>